<dbReference type="PANTHER" id="PTHR47618">
    <property type="entry name" value="BIFUNCTIONAL OLIGORIBONUCLEASE AND PAP PHOSPHATASE NRNA"/>
    <property type="match status" value="1"/>
</dbReference>
<dbReference type="EMBL" id="JANCMU010000006">
    <property type="protein sequence ID" value="MDG4946753.1"/>
    <property type="molecule type" value="Genomic_DNA"/>
</dbReference>
<evidence type="ECO:0000313" key="3">
    <source>
        <dbReference type="EMBL" id="MDG4946753.1"/>
    </source>
</evidence>
<dbReference type="Gene3D" id="3.10.310.30">
    <property type="match status" value="1"/>
</dbReference>
<evidence type="ECO:0000259" key="2">
    <source>
        <dbReference type="Pfam" id="PF02272"/>
    </source>
</evidence>
<dbReference type="InterPro" id="IPR038763">
    <property type="entry name" value="DHH_sf"/>
</dbReference>
<evidence type="ECO:0000313" key="4">
    <source>
        <dbReference type="Proteomes" id="UP001152599"/>
    </source>
</evidence>
<evidence type="ECO:0000259" key="1">
    <source>
        <dbReference type="Pfam" id="PF01368"/>
    </source>
</evidence>
<protein>
    <submittedName>
        <fullName evidence="3">Bifunctional oligoribonuclease/PAP phosphatase NrnA</fullName>
    </submittedName>
</protein>
<dbReference type="AlphaFoldDB" id="A0A9X4RV27"/>
<dbReference type="SUPFAM" id="SSF64182">
    <property type="entry name" value="DHH phosphoesterases"/>
    <property type="match status" value="1"/>
</dbReference>
<gene>
    <name evidence="3" type="ORF">NMK71_10015</name>
</gene>
<dbReference type="Pfam" id="PF02272">
    <property type="entry name" value="DHHA1"/>
    <property type="match status" value="1"/>
</dbReference>
<sequence length="340" mass="38393">MLNPDKIFELKRILQSPKKVVIIPHKNPDGDAIGSTLGLSQILKKLGHDVQIISPNDFPKFLKWMPEAKKIFNADFNPKGAEIGIAQADVLFMLDFNEPSRADQLEDLINNSSAYKVLIDHHQFPQEFDFTYSNTEMPATCEMVWHFAEAMNWTDLVDADIATCLYTGIITDTGNFKFASVKPSTLETAAQLIRHGAEPYKILDYLDTFSESRLKLLSRFLDNIQVFPEYRTALFTMSRDELLENGYQKGDTEGFVNYGLGLEDIVFSVFMADDTQKDMVKISFRSKGNFDCSEVAREHFNGGGHVNASGGRSDKSIEDTVKEFVNLLPNYAEKLENTTI</sequence>
<dbReference type="Gene3D" id="3.90.1640.10">
    <property type="entry name" value="inorganic pyrophosphatase (n-terminal core)"/>
    <property type="match status" value="1"/>
</dbReference>
<feature type="domain" description="DHHA1" evidence="2">
    <location>
        <begin position="244"/>
        <end position="331"/>
    </location>
</feature>
<organism evidence="3 4">
    <name type="scientific">Profundicola chukchiensis</name>
    <dbReference type="NCBI Taxonomy" id="2961959"/>
    <lineage>
        <taxon>Bacteria</taxon>
        <taxon>Pseudomonadati</taxon>
        <taxon>Bacteroidota</taxon>
        <taxon>Flavobacteriia</taxon>
        <taxon>Flavobacteriales</taxon>
        <taxon>Weeksellaceae</taxon>
        <taxon>Profundicola</taxon>
    </lineage>
</organism>
<dbReference type="PANTHER" id="PTHR47618:SF1">
    <property type="entry name" value="BIFUNCTIONAL OLIGORIBONUCLEASE AND PAP PHOSPHATASE NRNA"/>
    <property type="match status" value="1"/>
</dbReference>
<feature type="domain" description="DDH" evidence="1">
    <location>
        <begin position="19"/>
        <end position="169"/>
    </location>
</feature>
<comment type="caution">
    <text evidence="3">The sequence shown here is derived from an EMBL/GenBank/DDBJ whole genome shotgun (WGS) entry which is preliminary data.</text>
</comment>
<dbReference type="Pfam" id="PF01368">
    <property type="entry name" value="DHH"/>
    <property type="match status" value="1"/>
</dbReference>
<reference evidence="3" key="1">
    <citation type="submission" date="2022-07" db="EMBL/GenBank/DDBJ databases">
        <title>Description and genome-wide analysis of Profundicola chukchiensis gen. nov., sp. nov., marine bacteria isolated from bottom sediments of the Chukchi Sea.</title>
        <authorList>
            <person name="Romanenko L."/>
            <person name="Otstavnykh N."/>
            <person name="Kurilenko V."/>
            <person name="Eremeev V."/>
            <person name="Velansky P."/>
            <person name="Mikhailov V."/>
            <person name="Isaeva M."/>
        </authorList>
    </citation>
    <scope>NUCLEOTIDE SEQUENCE</scope>
    <source>
        <strain evidence="3">KMM 9713</strain>
    </source>
</reference>
<accession>A0A9X4RV27</accession>
<proteinExistence type="predicted"/>
<dbReference type="InterPro" id="IPR003156">
    <property type="entry name" value="DHHA1_dom"/>
</dbReference>
<dbReference type="GO" id="GO:0003676">
    <property type="term" value="F:nucleic acid binding"/>
    <property type="evidence" value="ECO:0007669"/>
    <property type="project" value="InterPro"/>
</dbReference>
<dbReference type="InterPro" id="IPR001667">
    <property type="entry name" value="DDH_dom"/>
</dbReference>
<dbReference type="InterPro" id="IPR051319">
    <property type="entry name" value="Oligoribo/pAp-PDE_c-di-AMP_PDE"/>
</dbReference>
<dbReference type="Proteomes" id="UP001152599">
    <property type="component" value="Unassembled WGS sequence"/>
</dbReference>
<dbReference type="RefSeq" id="WP_304421084.1">
    <property type="nucleotide sequence ID" value="NZ_JANCMU010000006.1"/>
</dbReference>
<name>A0A9X4RV27_9FLAO</name>
<keyword evidence="4" id="KW-1185">Reference proteome</keyword>